<name>A0A0D2L500_HYPSF</name>
<keyword evidence="2" id="KW-1185">Reference proteome</keyword>
<dbReference type="AlphaFoldDB" id="A0A0D2L500"/>
<dbReference type="OrthoDB" id="3253976at2759"/>
<gene>
    <name evidence="1" type="ORF">HYPSUDRAFT_202456</name>
</gene>
<proteinExistence type="predicted"/>
<evidence type="ECO:0000313" key="1">
    <source>
        <dbReference type="EMBL" id="KJA21962.1"/>
    </source>
</evidence>
<dbReference type="Proteomes" id="UP000054270">
    <property type="component" value="Unassembled WGS sequence"/>
</dbReference>
<protein>
    <submittedName>
        <fullName evidence="1">Uncharacterized protein</fullName>
    </submittedName>
</protein>
<dbReference type="OMA" id="ADSEWNT"/>
<reference evidence="2" key="1">
    <citation type="submission" date="2014-04" db="EMBL/GenBank/DDBJ databases">
        <title>Evolutionary Origins and Diversification of the Mycorrhizal Mutualists.</title>
        <authorList>
            <consortium name="DOE Joint Genome Institute"/>
            <consortium name="Mycorrhizal Genomics Consortium"/>
            <person name="Kohler A."/>
            <person name="Kuo A."/>
            <person name="Nagy L.G."/>
            <person name="Floudas D."/>
            <person name="Copeland A."/>
            <person name="Barry K.W."/>
            <person name="Cichocki N."/>
            <person name="Veneault-Fourrey C."/>
            <person name="LaButti K."/>
            <person name="Lindquist E.A."/>
            <person name="Lipzen A."/>
            <person name="Lundell T."/>
            <person name="Morin E."/>
            <person name="Murat C."/>
            <person name="Riley R."/>
            <person name="Ohm R."/>
            <person name="Sun H."/>
            <person name="Tunlid A."/>
            <person name="Henrissat B."/>
            <person name="Grigoriev I.V."/>
            <person name="Hibbett D.S."/>
            <person name="Martin F."/>
        </authorList>
    </citation>
    <scope>NUCLEOTIDE SEQUENCE [LARGE SCALE GENOMIC DNA]</scope>
    <source>
        <strain evidence="2">FD-334 SS-4</strain>
    </source>
</reference>
<sequence>MSKSLPRYTKSASKWTKSDLTYFNITVNPELAEDFFEINPLPHPATKARPYADSEWNTDPENHTQWRLYSAIYSAVRSHESAVDCLGERLLEVTGFGRFPRFVRPRPEVPFLNGGTQTPTKAIPDLCVYTSVLEQTMMLVQENKNYKAENLSDVIPQLVAQAIAAYDNNRRYDPTFDKVIYGIVMIGPSPALLKIPVTPQLVEAVRLNNSDNIQPTTVSLCTISESPYDTQWRVGLRCPIGANRIYAAYELFCQMVEDCYRGYGI</sequence>
<organism evidence="1 2">
    <name type="scientific">Hypholoma sublateritium (strain FD-334 SS-4)</name>
    <dbReference type="NCBI Taxonomy" id="945553"/>
    <lineage>
        <taxon>Eukaryota</taxon>
        <taxon>Fungi</taxon>
        <taxon>Dikarya</taxon>
        <taxon>Basidiomycota</taxon>
        <taxon>Agaricomycotina</taxon>
        <taxon>Agaricomycetes</taxon>
        <taxon>Agaricomycetidae</taxon>
        <taxon>Agaricales</taxon>
        <taxon>Agaricineae</taxon>
        <taxon>Strophariaceae</taxon>
        <taxon>Hypholoma</taxon>
    </lineage>
</organism>
<dbReference type="STRING" id="945553.A0A0D2L500"/>
<evidence type="ECO:0000313" key="2">
    <source>
        <dbReference type="Proteomes" id="UP000054270"/>
    </source>
</evidence>
<dbReference type="EMBL" id="KN817553">
    <property type="protein sequence ID" value="KJA21962.1"/>
    <property type="molecule type" value="Genomic_DNA"/>
</dbReference>
<accession>A0A0D2L500</accession>